<accession>A0ABD1VHP8</accession>
<comment type="caution">
    <text evidence="1">The sequence shown here is derived from an EMBL/GenBank/DDBJ whole genome shotgun (WGS) entry which is preliminary data.</text>
</comment>
<evidence type="ECO:0000313" key="2">
    <source>
        <dbReference type="Proteomes" id="UP001604277"/>
    </source>
</evidence>
<proteinExistence type="predicted"/>
<sequence length="171" mass="18878">MSSDLLPTVKKNHVAYYLHSSGQLTHFRAFLVRRSRTPPAAQKRAFLLCRSRTLCHAAVLILPQKWATVKAVYGVPLYWAMETLSAVGKLVTAEGPLNLTAALSQTLSYIPSQARFRASDVIHRRSQALQTPLFGAFIVGGVSGVSVSEYNPEHLMLELCGTSFKISAYER</sequence>
<keyword evidence="2" id="KW-1185">Reference proteome</keyword>
<dbReference type="Proteomes" id="UP001604277">
    <property type="component" value="Unassembled WGS sequence"/>
</dbReference>
<organism evidence="1 2">
    <name type="scientific">Forsythia ovata</name>
    <dbReference type="NCBI Taxonomy" id="205694"/>
    <lineage>
        <taxon>Eukaryota</taxon>
        <taxon>Viridiplantae</taxon>
        <taxon>Streptophyta</taxon>
        <taxon>Embryophyta</taxon>
        <taxon>Tracheophyta</taxon>
        <taxon>Spermatophyta</taxon>
        <taxon>Magnoliopsida</taxon>
        <taxon>eudicotyledons</taxon>
        <taxon>Gunneridae</taxon>
        <taxon>Pentapetalae</taxon>
        <taxon>asterids</taxon>
        <taxon>lamiids</taxon>
        <taxon>Lamiales</taxon>
        <taxon>Oleaceae</taxon>
        <taxon>Forsythieae</taxon>
        <taxon>Forsythia</taxon>
    </lineage>
</organism>
<evidence type="ECO:0000313" key="1">
    <source>
        <dbReference type="EMBL" id="KAL2536875.1"/>
    </source>
</evidence>
<dbReference type="AlphaFoldDB" id="A0ABD1VHP8"/>
<name>A0ABD1VHP8_9LAMI</name>
<protein>
    <submittedName>
        <fullName evidence="1">Uncharacterized protein</fullName>
    </submittedName>
</protein>
<dbReference type="EMBL" id="JBFOLJ010000005">
    <property type="protein sequence ID" value="KAL2536875.1"/>
    <property type="molecule type" value="Genomic_DNA"/>
</dbReference>
<reference evidence="2" key="1">
    <citation type="submission" date="2024-07" db="EMBL/GenBank/DDBJ databases">
        <title>Two chromosome-level genome assemblies of Korean endemic species Abeliophyllum distichum and Forsythia ovata (Oleaceae).</title>
        <authorList>
            <person name="Jang H."/>
        </authorList>
    </citation>
    <scope>NUCLEOTIDE SEQUENCE [LARGE SCALE GENOMIC DNA]</scope>
</reference>
<gene>
    <name evidence="1" type="ORF">Fot_18266</name>
</gene>